<dbReference type="VEuPathDB" id="FungiDB:FOZG_08374"/>
<dbReference type="HOGENOM" id="CLU_3351135_0_0_1"/>
<proteinExistence type="predicted"/>
<protein>
    <submittedName>
        <fullName evidence="1">Uncharacterized protein</fullName>
    </submittedName>
</protein>
<organism evidence="1">
    <name type="scientific">Fusarium oxysporum Fo47</name>
    <dbReference type="NCBI Taxonomy" id="660027"/>
    <lineage>
        <taxon>Eukaryota</taxon>
        <taxon>Fungi</taxon>
        <taxon>Dikarya</taxon>
        <taxon>Ascomycota</taxon>
        <taxon>Pezizomycotina</taxon>
        <taxon>Sordariomycetes</taxon>
        <taxon>Hypocreomycetidae</taxon>
        <taxon>Hypocreales</taxon>
        <taxon>Nectriaceae</taxon>
        <taxon>Fusarium</taxon>
        <taxon>Fusarium oxysporum species complex</taxon>
    </lineage>
</organism>
<name>W9K907_FUSOX</name>
<dbReference type="AlphaFoldDB" id="W9K907"/>
<dbReference type="Proteomes" id="UP000030766">
    <property type="component" value="Unassembled WGS sequence"/>
</dbReference>
<reference evidence="1" key="2">
    <citation type="submission" date="2012-06" db="EMBL/GenBank/DDBJ databases">
        <title>Annotation of the Genome Sequence of Fusarium oxysporum Fo47.</title>
        <authorList>
            <consortium name="The Broad Institute Genomics Platform"/>
            <person name="Ma L.-J."/>
            <person name="Corby-Kistler H."/>
            <person name="Broz K."/>
            <person name="Gale L.R."/>
            <person name="Jonkers W."/>
            <person name="O'Donnell K."/>
            <person name="Ploetz R."/>
            <person name="Steinberg C."/>
            <person name="Schwartz D.C."/>
            <person name="VanEtten H."/>
            <person name="Zhou S."/>
            <person name="Young S.K."/>
            <person name="Zeng Q."/>
            <person name="Gargeya S."/>
            <person name="Fitzgerald M."/>
            <person name="Abouelleil A."/>
            <person name="Alvarado L."/>
            <person name="Chapman S.B."/>
            <person name="Gainer-Dewar J."/>
            <person name="Goldberg J."/>
            <person name="Griggs A."/>
            <person name="Gujja S."/>
            <person name="Hansen M."/>
            <person name="Howarth C."/>
            <person name="Imamovic A."/>
            <person name="Ireland A."/>
            <person name="Larimer J."/>
            <person name="McCowan C."/>
            <person name="Murphy C."/>
            <person name="Pearson M."/>
            <person name="Poon T.W."/>
            <person name="Priest M."/>
            <person name="Roberts A."/>
            <person name="Saif S."/>
            <person name="Shea T."/>
            <person name="Sykes S."/>
            <person name="Wortman J."/>
            <person name="Nusbaum C."/>
            <person name="Birren B."/>
        </authorList>
    </citation>
    <scope>NUCLEOTIDE SEQUENCE</scope>
    <source>
        <strain evidence="1">Fo47</strain>
    </source>
</reference>
<evidence type="ECO:0000313" key="1">
    <source>
        <dbReference type="EMBL" id="EWZ39204.1"/>
    </source>
</evidence>
<sequence>MEPNTARSHKARLWASDTWHARGWAIWATLLSLVFFE</sequence>
<accession>W9K907</accession>
<reference evidence="1" key="1">
    <citation type="submission" date="2011-06" db="EMBL/GenBank/DDBJ databases">
        <title>The Genome Sequence of Fusarium oxysporum Fo47.</title>
        <authorList>
            <consortium name="The Broad Institute Genome Sequencing Platform"/>
            <person name="Ma L.-J."/>
            <person name="Gale L.R."/>
            <person name="Schwartz D.C."/>
            <person name="Zhou S."/>
            <person name="Corby-Kistler H."/>
            <person name="Young S.K."/>
            <person name="Zeng Q."/>
            <person name="Gargeya S."/>
            <person name="Fitzgerald M."/>
            <person name="Haas B."/>
            <person name="Abouelleil A."/>
            <person name="Alvarado L."/>
            <person name="Arachchi H.M."/>
            <person name="Berlin A."/>
            <person name="Brown A."/>
            <person name="Chapman S.B."/>
            <person name="Chen Z."/>
            <person name="Dunbar C."/>
            <person name="Freedman E."/>
            <person name="Gearin G."/>
            <person name="Gellesch M."/>
            <person name="Goldberg J."/>
            <person name="Griggs A."/>
            <person name="Gujja S."/>
            <person name="Heiman D."/>
            <person name="Howarth C."/>
            <person name="Larson L."/>
            <person name="Lui A."/>
            <person name="MacDonald P.J.P."/>
            <person name="Mehta T."/>
            <person name="Montmayeur A."/>
            <person name="Murphy C."/>
            <person name="Neiman D."/>
            <person name="Pearson M."/>
            <person name="Priest M."/>
            <person name="Roberts A."/>
            <person name="Saif S."/>
            <person name="Shea T."/>
            <person name="Shenoy N."/>
            <person name="Sisk P."/>
            <person name="Stolte C."/>
            <person name="Sykes S."/>
            <person name="Wortman J."/>
            <person name="Nusbaum C."/>
            <person name="Birren B."/>
        </authorList>
    </citation>
    <scope>NUCLEOTIDE SEQUENCE [LARGE SCALE GENOMIC DNA]</scope>
    <source>
        <strain evidence="1">Fo47</strain>
    </source>
</reference>
<gene>
    <name evidence="1" type="ORF">FOZG_08374</name>
</gene>
<dbReference type="EMBL" id="JH717900">
    <property type="protein sequence ID" value="EWZ39204.1"/>
    <property type="molecule type" value="Genomic_DNA"/>
</dbReference>